<dbReference type="NCBIfam" id="TIGR01444">
    <property type="entry name" value="fkbM_fam"/>
    <property type="match status" value="1"/>
</dbReference>
<accession>A0A8J3FEL8</accession>
<dbReference type="InterPro" id="IPR006342">
    <property type="entry name" value="FkbM_mtfrase"/>
</dbReference>
<dbReference type="SUPFAM" id="SSF53335">
    <property type="entry name" value="S-adenosyl-L-methionine-dependent methyltransferases"/>
    <property type="match status" value="1"/>
</dbReference>
<sequence>MKRILYKIINKLGYNIQSKKTKREELLRPLTKYSHLNNFNIIILAQNYILNLENKYRDFEIKNHEQGFMVSFSNLNIYIESLEEFHILNEVFINDDYHYTTTKKSILIDIGCNIGITSLFFSTFSYIEKIIAFEPVTITYEQAKLNFQLNTKICKVDAIKNVGLGKHKREEKFLFDRNVKGNTGIRGKLSPSYSKNKSAKEISVNINEASSEILEIINQNSPLKVIVKMDCEGAEYEILESLKETGVIDEIDVLLMEWHDKGTEMIEKILEESGFEYFSKRFSSISGIIYAYKSVK</sequence>
<protein>
    <recommendedName>
        <fullName evidence="1">Methyltransferase FkbM domain-containing protein</fullName>
    </recommendedName>
</protein>
<evidence type="ECO:0000313" key="2">
    <source>
        <dbReference type="EMBL" id="GGK17541.1"/>
    </source>
</evidence>
<reference evidence="2" key="2">
    <citation type="submission" date="2020-09" db="EMBL/GenBank/DDBJ databases">
        <authorList>
            <person name="Sun Q."/>
            <person name="Ohkuma M."/>
        </authorList>
    </citation>
    <scope>NUCLEOTIDE SEQUENCE</scope>
    <source>
        <strain evidence="2">JCM 12862</strain>
    </source>
</reference>
<evidence type="ECO:0000259" key="1">
    <source>
        <dbReference type="Pfam" id="PF05050"/>
    </source>
</evidence>
<feature type="domain" description="Methyltransferase FkbM" evidence="1">
    <location>
        <begin position="109"/>
        <end position="277"/>
    </location>
</feature>
<comment type="caution">
    <text evidence="2">The sequence shown here is derived from an EMBL/GenBank/DDBJ whole genome shotgun (WGS) entry which is preliminary data.</text>
</comment>
<dbReference type="PANTHER" id="PTHR34203:SF15">
    <property type="entry name" value="SLL1173 PROTEIN"/>
    <property type="match status" value="1"/>
</dbReference>
<keyword evidence="3" id="KW-1185">Reference proteome</keyword>
<proteinExistence type="predicted"/>
<dbReference type="PANTHER" id="PTHR34203">
    <property type="entry name" value="METHYLTRANSFERASE, FKBM FAMILY PROTEIN"/>
    <property type="match status" value="1"/>
</dbReference>
<dbReference type="InterPro" id="IPR029063">
    <property type="entry name" value="SAM-dependent_MTases_sf"/>
</dbReference>
<dbReference type="InterPro" id="IPR052514">
    <property type="entry name" value="SAM-dependent_MTase"/>
</dbReference>
<name>A0A8J3FEL8_9FLAO</name>
<dbReference type="Pfam" id="PF05050">
    <property type="entry name" value="Methyltransf_21"/>
    <property type="match status" value="1"/>
</dbReference>
<evidence type="ECO:0000313" key="3">
    <source>
        <dbReference type="Proteomes" id="UP000612329"/>
    </source>
</evidence>
<dbReference type="AlphaFoldDB" id="A0A8J3FEL8"/>
<dbReference type="EMBL" id="BMNR01000002">
    <property type="protein sequence ID" value="GGK17541.1"/>
    <property type="molecule type" value="Genomic_DNA"/>
</dbReference>
<reference evidence="2" key="1">
    <citation type="journal article" date="2014" name="Int. J. Syst. Evol. Microbiol.">
        <title>Complete genome sequence of Corynebacterium casei LMG S-19264T (=DSM 44701T), isolated from a smear-ripened cheese.</title>
        <authorList>
            <consortium name="US DOE Joint Genome Institute (JGI-PGF)"/>
            <person name="Walter F."/>
            <person name="Albersmeier A."/>
            <person name="Kalinowski J."/>
            <person name="Ruckert C."/>
        </authorList>
    </citation>
    <scope>NUCLEOTIDE SEQUENCE</scope>
    <source>
        <strain evidence="2">JCM 12862</strain>
    </source>
</reference>
<dbReference type="RefSeq" id="WP_188650605.1">
    <property type="nucleotide sequence ID" value="NZ_BMNR01000002.1"/>
</dbReference>
<gene>
    <name evidence="2" type="ORF">GCM10007962_09680</name>
</gene>
<dbReference type="Gene3D" id="3.40.50.150">
    <property type="entry name" value="Vaccinia Virus protein VP39"/>
    <property type="match status" value="1"/>
</dbReference>
<organism evidence="2 3">
    <name type="scientific">Yeosuana aromativorans</name>
    <dbReference type="NCBI Taxonomy" id="288019"/>
    <lineage>
        <taxon>Bacteria</taxon>
        <taxon>Pseudomonadati</taxon>
        <taxon>Bacteroidota</taxon>
        <taxon>Flavobacteriia</taxon>
        <taxon>Flavobacteriales</taxon>
        <taxon>Flavobacteriaceae</taxon>
        <taxon>Yeosuana</taxon>
    </lineage>
</organism>
<dbReference type="Proteomes" id="UP000612329">
    <property type="component" value="Unassembled WGS sequence"/>
</dbReference>